<accession>A0AA35JZY4</accession>
<evidence type="ECO:0000313" key="1">
    <source>
        <dbReference type="EMBL" id="CAI5768289.1"/>
    </source>
</evidence>
<proteinExistence type="predicted"/>
<dbReference type="InterPro" id="IPR039938">
    <property type="entry name" value="Sp4-like"/>
</dbReference>
<reference evidence="1" key="1">
    <citation type="submission" date="2022-12" db="EMBL/GenBank/DDBJ databases">
        <authorList>
            <person name="Alioto T."/>
            <person name="Alioto T."/>
            <person name="Gomez Garrido J."/>
        </authorList>
    </citation>
    <scope>NUCLEOTIDE SEQUENCE</scope>
</reference>
<dbReference type="Proteomes" id="UP001178461">
    <property type="component" value="Chromosome 2"/>
</dbReference>
<protein>
    <submittedName>
        <fullName evidence="1">Uncharacterized protein</fullName>
    </submittedName>
</protein>
<organism evidence="1 2">
    <name type="scientific">Podarcis lilfordi</name>
    <name type="common">Lilford's wall lizard</name>
    <dbReference type="NCBI Taxonomy" id="74358"/>
    <lineage>
        <taxon>Eukaryota</taxon>
        <taxon>Metazoa</taxon>
        <taxon>Chordata</taxon>
        <taxon>Craniata</taxon>
        <taxon>Vertebrata</taxon>
        <taxon>Euteleostomi</taxon>
        <taxon>Lepidosauria</taxon>
        <taxon>Squamata</taxon>
        <taxon>Bifurcata</taxon>
        <taxon>Unidentata</taxon>
        <taxon>Episquamata</taxon>
        <taxon>Laterata</taxon>
        <taxon>Lacertibaenia</taxon>
        <taxon>Lacertidae</taxon>
        <taxon>Podarcis</taxon>
    </lineage>
</organism>
<name>A0AA35JZY4_9SAUR</name>
<gene>
    <name evidence="1" type="ORF">PODLI_1B031403</name>
</gene>
<dbReference type="PANTHER" id="PTHR14947:SF24">
    <property type="entry name" value="ZINC FINGER PROTEIN 781-RELATED"/>
    <property type="match status" value="1"/>
</dbReference>
<keyword evidence="2" id="KW-1185">Reference proteome</keyword>
<dbReference type="PANTHER" id="PTHR14947">
    <property type="entry name" value="ZINC FINGER PROTEIN"/>
    <property type="match status" value="1"/>
</dbReference>
<evidence type="ECO:0000313" key="2">
    <source>
        <dbReference type="Proteomes" id="UP001178461"/>
    </source>
</evidence>
<sequence>MIHLECTNELIQGRNHLNVLNVERASVIVENLEYTNEFTRGRNHLNVLNVERASVKVEHLEDINELTQRKNHRYFNKPYRCSLPFLLCFPAILIKSNHANAFSPRRGALLGVRGGVQGSI</sequence>
<dbReference type="AlphaFoldDB" id="A0AA35JZY4"/>
<dbReference type="EMBL" id="OX395127">
    <property type="protein sequence ID" value="CAI5768289.1"/>
    <property type="molecule type" value="Genomic_DNA"/>
</dbReference>